<dbReference type="CDD" id="cd04213">
    <property type="entry name" value="CuRO_CcO_Caa3_II"/>
    <property type="match status" value="1"/>
</dbReference>
<feature type="transmembrane region" description="Helical" evidence="17">
    <location>
        <begin position="73"/>
        <end position="94"/>
    </location>
</feature>
<proteinExistence type="inferred from homology"/>
<accession>A0A2K2FU07</accession>
<dbReference type="SUPFAM" id="SSF46626">
    <property type="entry name" value="Cytochrome c"/>
    <property type="match status" value="1"/>
</dbReference>
<dbReference type="Pfam" id="PF00116">
    <property type="entry name" value="COX2"/>
    <property type="match status" value="1"/>
</dbReference>
<feature type="domain" description="Cytochrome oxidase subunit II copper A binding" evidence="18">
    <location>
        <begin position="104"/>
        <end position="219"/>
    </location>
</feature>
<organism evidence="20 21">
    <name type="scientific">Novosphingobium guangzhouense</name>
    <dbReference type="NCBI Taxonomy" id="1850347"/>
    <lineage>
        <taxon>Bacteria</taxon>
        <taxon>Pseudomonadati</taxon>
        <taxon>Pseudomonadota</taxon>
        <taxon>Alphaproteobacteria</taxon>
        <taxon>Sphingomonadales</taxon>
        <taxon>Sphingomonadaceae</taxon>
        <taxon>Novosphingobium</taxon>
    </lineage>
</organism>
<evidence type="ECO:0000256" key="2">
    <source>
        <dbReference type="ARBA" id="ARBA00007866"/>
    </source>
</evidence>
<dbReference type="GO" id="GO:0042773">
    <property type="term" value="P:ATP synthesis coupled electron transport"/>
    <property type="evidence" value="ECO:0007669"/>
    <property type="project" value="TreeGrafter"/>
</dbReference>
<dbReference type="GO" id="GO:0016020">
    <property type="term" value="C:membrane"/>
    <property type="evidence" value="ECO:0007669"/>
    <property type="project" value="UniProtKB-SubCell"/>
</dbReference>
<evidence type="ECO:0000256" key="3">
    <source>
        <dbReference type="ARBA" id="ARBA00022448"/>
    </source>
</evidence>
<keyword evidence="4 16" id="KW-0349">Heme</keyword>
<keyword evidence="21" id="KW-1185">Reference proteome</keyword>
<dbReference type="SUPFAM" id="SSF49503">
    <property type="entry name" value="Cupredoxins"/>
    <property type="match status" value="1"/>
</dbReference>
<evidence type="ECO:0000256" key="4">
    <source>
        <dbReference type="ARBA" id="ARBA00022617"/>
    </source>
</evidence>
<dbReference type="GO" id="GO:0020037">
    <property type="term" value="F:heme binding"/>
    <property type="evidence" value="ECO:0007669"/>
    <property type="project" value="InterPro"/>
</dbReference>
<dbReference type="InterPro" id="IPR034236">
    <property type="entry name" value="CuRO_CcO_Caa3_II"/>
</dbReference>
<dbReference type="NCBIfam" id="TIGR02866">
    <property type="entry name" value="CoxB"/>
    <property type="match status" value="1"/>
</dbReference>
<keyword evidence="8" id="KW-0249">Electron transport</keyword>
<keyword evidence="6 17" id="KW-0812">Transmembrane</keyword>
<evidence type="ECO:0000313" key="21">
    <source>
        <dbReference type="Proteomes" id="UP000236327"/>
    </source>
</evidence>
<evidence type="ECO:0000256" key="11">
    <source>
        <dbReference type="ARBA" id="ARBA00023008"/>
    </source>
</evidence>
<keyword evidence="3" id="KW-0813">Transport</keyword>
<evidence type="ECO:0000256" key="13">
    <source>
        <dbReference type="ARBA" id="ARBA00024688"/>
    </source>
</evidence>
<sequence>MRKSIIVGALLLAGCNSHQSALAPFGLEARSTLTMTTVLVIGAVVIALGVALVFVLAVRAPEGRLDHAGGMRMVLWLGAIVPTVVLTALLVWALPAMRPLPDAVQNLRVHVEGEQFWWRVRYKPQGQPPLISANEVRIPVGRTVVFELTATDVIHSFWIPGLAGKMDMIPGRTNRLVVKADKAGTYRGICAEFCGLSHALMAFDVIAMEPAAFDAWLAASREPPMRTEGRGAALFEASGCNACHSLNGGEGIGPDLTRFGERRTLGAGILPPTVANTAAFIRDPHKSKPGARMPAYAAMPEADALAIARWLKEHGR</sequence>
<dbReference type="InterPro" id="IPR001505">
    <property type="entry name" value="Copper_CuA"/>
</dbReference>
<keyword evidence="11" id="KW-0186">Copper</keyword>
<comment type="catalytic activity">
    <reaction evidence="15">
        <text>4 Fe(II)-[cytochrome c] + O2 + 8 H(+)(in) = 4 Fe(III)-[cytochrome c] + 2 H2O + 4 H(+)(out)</text>
        <dbReference type="Rhea" id="RHEA:11436"/>
        <dbReference type="Rhea" id="RHEA-COMP:10350"/>
        <dbReference type="Rhea" id="RHEA-COMP:14399"/>
        <dbReference type="ChEBI" id="CHEBI:15377"/>
        <dbReference type="ChEBI" id="CHEBI:15378"/>
        <dbReference type="ChEBI" id="CHEBI:15379"/>
        <dbReference type="ChEBI" id="CHEBI:29033"/>
        <dbReference type="ChEBI" id="CHEBI:29034"/>
        <dbReference type="EC" id="7.1.1.9"/>
    </reaction>
</comment>
<dbReference type="GO" id="GO:0016491">
    <property type="term" value="F:oxidoreductase activity"/>
    <property type="evidence" value="ECO:0007669"/>
    <property type="project" value="InterPro"/>
</dbReference>
<evidence type="ECO:0000256" key="6">
    <source>
        <dbReference type="ARBA" id="ARBA00022692"/>
    </source>
</evidence>
<dbReference type="Pfam" id="PF00034">
    <property type="entry name" value="Cytochrom_C"/>
    <property type="match status" value="1"/>
</dbReference>
<dbReference type="OrthoDB" id="9781261at2"/>
<evidence type="ECO:0000256" key="1">
    <source>
        <dbReference type="ARBA" id="ARBA00004141"/>
    </source>
</evidence>
<gene>
    <name evidence="20" type="ORF">A8V01_10030</name>
</gene>
<evidence type="ECO:0000256" key="14">
    <source>
        <dbReference type="ARBA" id="ARBA00031399"/>
    </source>
</evidence>
<feature type="domain" description="Cytochrome c" evidence="19">
    <location>
        <begin position="226"/>
        <end position="315"/>
    </location>
</feature>
<keyword evidence="7 16" id="KW-0479">Metal-binding</keyword>
<dbReference type="InterPro" id="IPR036909">
    <property type="entry name" value="Cyt_c-like_dom_sf"/>
</dbReference>
<evidence type="ECO:0000256" key="9">
    <source>
        <dbReference type="ARBA" id="ARBA00022989"/>
    </source>
</evidence>
<keyword evidence="12 17" id="KW-0472">Membrane</keyword>
<name>A0A2K2FU07_9SPHN</name>
<dbReference type="Proteomes" id="UP000236327">
    <property type="component" value="Unassembled WGS sequence"/>
</dbReference>
<keyword evidence="9 17" id="KW-1133">Transmembrane helix</keyword>
<dbReference type="PROSITE" id="PS50857">
    <property type="entry name" value="COX2_CUA"/>
    <property type="match status" value="1"/>
</dbReference>
<evidence type="ECO:0000259" key="18">
    <source>
        <dbReference type="PROSITE" id="PS50857"/>
    </source>
</evidence>
<comment type="caution">
    <text evidence="20">The sequence shown here is derived from an EMBL/GenBank/DDBJ whole genome shotgun (WGS) entry which is preliminary data.</text>
</comment>
<dbReference type="GO" id="GO:0005507">
    <property type="term" value="F:copper ion binding"/>
    <property type="evidence" value="ECO:0007669"/>
    <property type="project" value="InterPro"/>
</dbReference>
<keyword evidence="5" id="KW-0679">Respiratory chain</keyword>
<evidence type="ECO:0000256" key="12">
    <source>
        <dbReference type="ARBA" id="ARBA00023136"/>
    </source>
</evidence>
<reference evidence="20 21" key="1">
    <citation type="submission" date="2016-05" db="EMBL/GenBank/DDBJ databases">
        <title>Complete genome sequence of Novosphingobium guangzhouense SA925(T).</title>
        <authorList>
            <person name="Sha S."/>
        </authorList>
    </citation>
    <scope>NUCLEOTIDE SEQUENCE [LARGE SCALE GENOMIC DNA]</scope>
    <source>
        <strain evidence="20 21">SA925</strain>
    </source>
</reference>
<evidence type="ECO:0000256" key="16">
    <source>
        <dbReference type="PROSITE-ProRule" id="PRU00433"/>
    </source>
</evidence>
<dbReference type="PROSITE" id="PS51007">
    <property type="entry name" value="CYTC"/>
    <property type="match status" value="1"/>
</dbReference>
<dbReference type="AlphaFoldDB" id="A0A2K2FU07"/>
<dbReference type="GO" id="GO:0004129">
    <property type="term" value="F:cytochrome-c oxidase activity"/>
    <property type="evidence" value="ECO:0007669"/>
    <property type="project" value="UniProtKB-EC"/>
</dbReference>
<dbReference type="PANTHER" id="PTHR22888:SF9">
    <property type="entry name" value="CYTOCHROME C OXIDASE SUBUNIT 2"/>
    <property type="match status" value="1"/>
</dbReference>
<dbReference type="Gene3D" id="2.60.40.420">
    <property type="entry name" value="Cupredoxins - blue copper proteins"/>
    <property type="match status" value="1"/>
</dbReference>
<dbReference type="PROSITE" id="PS00078">
    <property type="entry name" value="COX2"/>
    <property type="match status" value="1"/>
</dbReference>
<protein>
    <recommendedName>
        <fullName evidence="14">Cytochrome aa3 subunit 2</fullName>
    </recommendedName>
</protein>
<feature type="transmembrane region" description="Helical" evidence="17">
    <location>
        <begin position="38"/>
        <end position="61"/>
    </location>
</feature>
<dbReference type="EMBL" id="LYMM01000084">
    <property type="protein sequence ID" value="PNU02277.1"/>
    <property type="molecule type" value="Genomic_DNA"/>
</dbReference>
<evidence type="ECO:0000259" key="19">
    <source>
        <dbReference type="PROSITE" id="PS51007"/>
    </source>
</evidence>
<dbReference type="InterPro" id="IPR045187">
    <property type="entry name" value="CcO_II"/>
</dbReference>
<evidence type="ECO:0000313" key="20">
    <source>
        <dbReference type="EMBL" id="PNU02277.1"/>
    </source>
</evidence>
<dbReference type="InterPro" id="IPR008972">
    <property type="entry name" value="Cupredoxin"/>
</dbReference>
<evidence type="ECO:0000256" key="5">
    <source>
        <dbReference type="ARBA" id="ARBA00022660"/>
    </source>
</evidence>
<dbReference type="InterPro" id="IPR009056">
    <property type="entry name" value="Cyt_c-like_dom"/>
</dbReference>
<evidence type="ECO:0000256" key="10">
    <source>
        <dbReference type="ARBA" id="ARBA00023004"/>
    </source>
</evidence>
<dbReference type="RefSeq" id="WP_103099049.1">
    <property type="nucleotide sequence ID" value="NZ_LYMM01000084.1"/>
</dbReference>
<dbReference type="InterPro" id="IPR014222">
    <property type="entry name" value="Cyt_c_oxidase_su2"/>
</dbReference>
<keyword evidence="10 16" id="KW-0408">Iron</keyword>
<comment type="similarity">
    <text evidence="2">Belongs to the cytochrome c oxidase subunit 2 family.</text>
</comment>
<evidence type="ECO:0000256" key="15">
    <source>
        <dbReference type="ARBA" id="ARBA00047816"/>
    </source>
</evidence>
<dbReference type="InterPro" id="IPR002429">
    <property type="entry name" value="CcO_II-like_C"/>
</dbReference>
<evidence type="ECO:0000256" key="17">
    <source>
        <dbReference type="SAM" id="Phobius"/>
    </source>
</evidence>
<comment type="subcellular location">
    <subcellularLocation>
        <location evidence="1">Membrane</location>
        <topology evidence="1">Multi-pass membrane protein</topology>
    </subcellularLocation>
</comment>
<comment type="function">
    <text evidence="13">Subunits I and II form the functional core of the enzyme complex. Electrons originating in cytochrome c are transferred via heme a and Cu(A) to the binuclear center formed by heme a3 and Cu(B).</text>
</comment>
<dbReference type="PROSITE" id="PS51257">
    <property type="entry name" value="PROKAR_LIPOPROTEIN"/>
    <property type="match status" value="1"/>
</dbReference>
<evidence type="ECO:0000256" key="7">
    <source>
        <dbReference type="ARBA" id="ARBA00022723"/>
    </source>
</evidence>
<evidence type="ECO:0000256" key="8">
    <source>
        <dbReference type="ARBA" id="ARBA00022982"/>
    </source>
</evidence>
<dbReference type="PANTHER" id="PTHR22888">
    <property type="entry name" value="CYTOCHROME C OXIDASE, SUBUNIT II"/>
    <property type="match status" value="1"/>
</dbReference>